<accession>A0ABT8ZRN2</accession>
<feature type="transmembrane region" description="Helical" evidence="7">
    <location>
        <begin position="199"/>
        <end position="216"/>
    </location>
</feature>
<dbReference type="PRINTS" id="PR01077">
    <property type="entry name" value="CLAUDIN"/>
</dbReference>
<name>A0ABT8ZRN2_9SPHN</name>
<evidence type="ECO:0000313" key="9">
    <source>
        <dbReference type="EMBL" id="MDO7837210.1"/>
    </source>
</evidence>
<dbReference type="Proteomes" id="UP001176471">
    <property type="component" value="Unassembled WGS sequence"/>
</dbReference>
<evidence type="ECO:0000256" key="3">
    <source>
        <dbReference type="ARBA" id="ARBA00022692"/>
    </source>
</evidence>
<dbReference type="PANTHER" id="PTHR31272:SF9">
    <property type="entry name" value="BLL1027 PROTEIN"/>
    <property type="match status" value="1"/>
</dbReference>
<reference evidence="9" key="1">
    <citation type="submission" date="2023-07" db="EMBL/GenBank/DDBJ databases">
        <title>Bacterial whole genome sequence for Sphingobium sp. HBC34.</title>
        <authorList>
            <person name="Le V."/>
            <person name="Ko S.-R."/>
            <person name="Ahn C.-Y."/>
            <person name="Oh H.-M."/>
        </authorList>
    </citation>
    <scope>NUCLEOTIDE SEQUENCE</scope>
    <source>
        <strain evidence="9">HBC34</strain>
    </source>
</reference>
<feature type="transmembrane region" description="Helical" evidence="7">
    <location>
        <begin position="6"/>
        <end position="29"/>
    </location>
</feature>
<keyword evidence="3 7" id="KW-0812">Transmembrane</keyword>
<evidence type="ECO:0000256" key="4">
    <source>
        <dbReference type="ARBA" id="ARBA00022748"/>
    </source>
</evidence>
<dbReference type="Pfam" id="PF02683">
    <property type="entry name" value="DsbD_TM"/>
    <property type="match status" value="1"/>
</dbReference>
<feature type="domain" description="Cytochrome C biogenesis protein transmembrane" evidence="8">
    <location>
        <begin position="5"/>
        <end position="213"/>
    </location>
</feature>
<evidence type="ECO:0000256" key="1">
    <source>
        <dbReference type="ARBA" id="ARBA00004141"/>
    </source>
</evidence>
<organism evidence="9 10">
    <name type="scientific">Sphingobium cyanobacteriorum</name>
    <dbReference type="NCBI Taxonomy" id="3063954"/>
    <lineage>
        <taxon>Bacteria</taxon>
        <taxon>Pseudomonadati</taxon>
        <taxon>Pseudomonadota</taxon>
        <taxon>Alphaproteobacteria</taxon>
        <taxon>Sphingomonadales</taxon>
        <taxon>Sphingomonadaceae</taxon>
        <taxon>Sphingobium</taxon>
    </lineage>
</organism>
<keyword evidence="6 7" id="KW-0472">Membrane</keyword>
<keyword evidence="4" id="KW-0201">Cytochrome c-type biogenesis</keyword>
<evidence type="ECO:0000256" key="7">
    <source>
        <dbReference type="SAM" id="Phobius"/>
    </source>
</evidence>
<dbReference type="InterPro" id="IPR051790">
    <property type="entry name" value="Cytochrome_c-biogenesis_DsbD"/>
</dbReference>
<evidence type="ECO:0000313" key="10">
    <source>
        <dbReference type="Proteomes" id="UP001176471"/>
    </source>
</evidence>
<feature type="transmembrane region" description="Helical" evidence="7">
    <location>
        <begin position="123"/>
        <end position="148"/>
    </location>
</feature>
<dbReference type="EMBL" id="JAUQOM010000018">
    <property type="protein sequence ID" value="MDO7837210.1"/>
    <property type="molecule type" value="Genomic_DNA"/>
</dbReference>
<feature type="transmembrane region" description="Helical" evidence="7">
    <location>
        <begin position="154"/>
        <end position="178"/>
    </location>
</feature>
<comment type="subcellular location">
    <subcellularLocation>
        <location evidence="1">Membrane</location>
        <topology evidence="1">Multi-pass membrane protein</topology>
    </subcellularLocation>
</comment>
<proteinExistence type="inferred from homology"/>
<comment type="similarity">
    <text evidence="2">Belongs to the DsbD family.</text>
</comment>
<feature type="transmembrane region" description="Helical" evidence="7">
    <location>
        <begin position="41"/>
        <end position="65"/>
    </location>
</feature>
<evidence type="ECO:0000256" key="6">
    <source>
        <dbReference type="ARBA" id="ARBA00023136"/>
    </source>
</evidence>
<gene>
    <name evidence="9" type="ORF">Q4610_19375</name>
</gene>
<sequence length="239" mass="24380">MTGEILLAFLAGVVTILNPCVLPLIPILVSSALGRSRLGPLALAAGLASSFATFGFLIVAFGFQLGIDEQAIRIAAGILLILAGVLLLVPAGQAAISAAASPLTNRANQILSRIDGNGAGGQFLVGLVLGLVWAPCVGPTLGAAIAAASQGADLVAAFLTFLAFGIGVALSIVLFAYGSRRAFGTRAKALQSFARYAKPAFGASLLIVGLLVVTGLDRELESMALAFMPDWLIALTTRY</sequence>
<protein>
    <submittedName>
        <fullName evidence="9">Cytochrome c biogenesis CcdA family protein</fullName>
    </submittedName>
</protein>
<feature type="transmembrane region" description="Helical" evidence="7">
    <location>
        <begin position="71"/>
        <end position="89"/>
    </location>
</feature>
<dbReference type="RefSeq" id="WP_304537511.1">
    <property type="nucleotide sequence ID" value="NZ_JAUQOM010000018.1"/>
</dbReference>
<evidence type="ECO:0000259" key="8">
    <source>
        <dbReference type="Pfam" id="PF02683"/>
    </source>
</evidence>
<evidence type="ECO:0000256" key="2">
    <source>
        <dbReference type="ARBA" id="ARBA00006143"/>
    </source>
</evidence>
<comment type="caution">
    <text evidence="9">The sequence shown here is derived from an EMBL/GenBank/DDBJ whole genome shotgun (WGS) entry which is preliminary data.</text>
</comment>
<dbReference type="InterPro" id="IPR003834">
    <property type="entry name" value="Cyt_c_assmbl_TM_dom"/>
</dbReference>
<evidence type="ECO:0000256" key="5">
    <source>
        <dbReference type="ARBA" id="ARBA00022989"/>
    </source>
</evidence>
<keyword evidence="5 7" id="KW-1133">Transmembrane helix</keyword>
<dbReference type="PANTHER" id="PTHR31272">
    <property type="entry name" value="CYTOCHROME C-TYPE BIOGENESIS PROTEIN HI_1454-RELATED"/>
    <property type="match status" value="1"/>
</dbReference>
<keyword evidence="10" id="KW-1185">Reference proteome</keyword>